<evidence type="ECO:0000313" key="2">
    <source>
        <dbReference type="Proteomes" id="UP000195455"/>
    </source>
</evidence>
<organism evidence="1 2">
    <name type="scientific">Anaerotignum lactatifermentans</name>
    <dbReference type="NCBI Taxonomy" id="160404"/>
    <lineage>
        <taxon>Bacteria</taxon>
        <taxon>Bacillati</taxon>
        <taxon>Bacillota</taxon>
        <taxon>Clostridia</taxon>
        <taxon>Lachnospirales</taxon>
        <taxon>Anaerotignaceae</taxon>
        <taxon>Anaerotignum</taxon>
    </lineage>
</organism>
<sequence length="271" mass="31486">MKHRFLMKKERSFLMEQFAMTFTSNTGLLVQYGDTKVLFDSLYGKSGHRFSPLPQFLEREIMAGEGDFSHIDYLVFSHNHADHFSAKYLKAYLQQNTVKGIFLPEDLLLETDLMAFLKAEKIPTMFFSKNPSLNRTIVLGKSFRMRAIPMCHQGEIYQDVPHFCFLLSCGTEHFLLTADVDFTKEDFSAFSKTDLDGVFVNPLFFHSKEGQQVIRETINPKEVFVYHIPFASDDVLSMRKMVKRDCDKWDACPVTPLWEPMQRECRTVDRG</sequence>
<evidence type="ECO:0000313" key="1">
    <source>
        <dbReference type="EMBL" id="OUN41558.1"/>
    </source>
</evidence>
<reference evidence="2" key="1">
    <citation type="submission" date="2017-04" db="EMBL/GenBank/DDBJ databases">
        <title>Function of individual gut microbiota members based on whole genome sequencing of pure cultures obtained from chicken caecum.</title>
        <authorList>
            <person name="Medvecky M."/>
            <person name="Cejkova D."/>
            <person name="Polansky O."/>
            <person name="Karasova D."/>
            <person name="Kubasova T."/>
            <person name="Cizek A."/>
            <person name="Rychlik I."/>
        </authorList>
    </citation>
    <scope>NUCLEOTIDE SEQUENCE [LARGE SCALE GENOMIC DNA]</scope>
    <source>
        <strain evidence="2">An75</strain>
    </source>
</reference>
<dbReference type="InterPro" id="IPR036866">
    <property type="entry name" value="RibonucZ/Hydroxyglut_hydro"/>
</dbReference>
<accession>A0A1Y3U2W0</accession>
<dbReference type="Proteomes" id="UP000195455">
    <property type="component" value="Unassembled WGS sequence"/>
</dbReference>
<dbReference type="Gene3D" id="3.60.15.10">
    <property type="entry name" value="Ribonuclease Z/Hydroxyacylglutathione hydrolase-like"/>
    <property type="match status" value="1"/>
</dbReference>
<dbReference type="AlphaFoldDB" id="A0A1Y3U2W0"/>
<evidence type="ECO:0008006" key="3">
    <source>
        <dbReference type="Google" id="ProtNLM"/>
    </source>
</evidence>
<dbReference type="SUPFAM" id="SSF56281">
    <property type="entry name" value="Metallo-hydrolase/oxidoreductase"/>
    <property type="match status" value="1"/>
</dbReference>
<protein>
    <recommendedName>
        <fullName evidence="3">Metallo-beta-lactamase domain-containing protein</fullName>
    </recommendedName>
</protein>
<name>A0A1Y3U2W0_9FIRM</name>
<comment type="caution">
    <text evidence="1">The sequence shown here is derived from an EMBL/GenBank/DDBJ whole genome shotgun (WGS) entry which is preliminary data.</text>
</comment>
<proteinExistence type="predicted"/>
<dbReference type="EMBL" id="NFHM01000017">
    <property type="protein sequence ID" value="OUN41558.1"/>
    <property type="molecule type" value="Genomic_DNA"/>
</dbReference>
<gene>
    <name evidence="1" type="ORF">B5G26_10945</name>
</gene>